<dbReference type="EMBL" id="FRAW01000036">
    <property type="protein sequence ID" value="SHL11789.1"/>
    <property type="molecule type" value="Genomic_DNA"/>
</dbReference>
<protein>
    <submittedName>
        <fullName evidence="1">Uncharacterized protein</fullName>
    </submittedName>
</protein>
<keyword evidence="2" id="KW-1185">Reference proteome</keyword>
<organism evidence="1 2">
    <name type="scientific">Fibrobacter intestinalis</name>
    <dbReference type="NCBI Taxonomy" id="28122"/>
    <lineage>
        <taxon>Bacteria</taxon>
        <taxon>Pseudomonadati</taxon>
        <taxon>Fibrobacterota</taxon>
        <taxon>Fibrobacteria</taxon>
        <taxon>Fibrobacterales</taxon>
        <taxon>Fibrobacteraceae</taxon>
        <taxon>Fibrobacter</taxon>
    </lineage>
</organism>
<dbReference type="Proteomes" id="UP000184275">
    <property type="component" value="Unassembled WGS sequence"/>
</dbReference>
<dbReference type="RefSeq" id="WP_073305949.1">
    <property type="nucleotide sequence ID" value="NZ_FRAW01000036.1"/>
</dbReference>
<name>A0A1M6Y0X7_9BACT</name>
<proteinExistence type="predicted"/>
<gene>
    <name evidence="1" type="ORF">SAMN05720469_13623</name>
</gene>
<sequence>MRYIVCILLSCLIIAGAFHFAKPLPQLPQKEEFLPKANYAKAFAMGHNVTAAGLFWIQGVIDLGESYITGNSYSWLSHVGNLSTQLDSLFYTPYQVVGGITHNDEADTTDFIVMRRGIRVYPEDWRLAIYLALRLANGPTHNYAEASKIMEPFSTSPDSTIPKHIRSIYRNFALNTMQTEMALEMIINDVMNPEYSDFVHGFTPKTLRVLKQDTSAAEEVKNILERLSKHSMDPNEAFHRLLSMKKL</sequence>
<dbReference type="AlphaFoldDB" id="A0A1M6Y0X7"/>
<reference evidence="2" key="1">
    <citation type="submission" date="2016-11" db="EMBL/GenBank/DDBJ databases">
        <authorList>
            <person name="Varghese N."/>
            <person name="Submissions S."/>
        </authorList>
    </citation>
    <scope>NUCLEOTIDE SEQUENCE [LARGE SCALE GENOMIC DNA]</scope>
    <source>
        <strain evidence="2">UWOS</strain>
    </source>
</reference>
<evidence type="ECO:0000313" key="1">
    <source>
        <dbReference type="EMBL" id="SHL11789.1"/>
    </source>
</evidence>
<evidence type="ECO:0000313" key="2">
    <source>
        <dbReference type="Proteomes" id="UP000184275"/>
    </source>
</evidence>
<accession>A0A1M6Y0X7</accession>